<keyword evidence="2 7" id="KW-0813">Transport</keyword>
<feature type="transmembrane region" description="Helical" evidence="7">
    <location>
        <begin position="236"/>
        <end position="260"/>
    </location>
</feature>
<dbReference type="GO" id="GO:0055085">
    <property type="term" value="P:transmembrane transport"/>
    <property type="evidence" value="ECO:0007669"/>
    <property type="project" value="InterPro"/>
</dbReference>
<keyword evidence="10" id="KW-1185">Reference proteome</keyword>
<comment type="caution">
    <text evidence="9">The sequence shown here is derived from an EMBL/GenBank/DDBJ whole genome shotgun (WGS) entry which is preliminary data.</text>
</comment>
<dbReference type="RefSeq" id="WP_188710949.1">
    <property type="nucleotide sequence ID" value="NZ_BMHO01000001.1"/>
</dbReference>
<dbReference type="Gene3D" id="1.10.3720.10">
    <property type="entry name" value="MetI-like"/>
    <property type="match status" value="1"/>
</dbReference>
<organism evidence="9 10">
    <name type="scientific">Microbacterium faecale</name>
    <dbReference type="NCBI Taxonomy" id="1804630"/>
    <lineage>
        <taxon>Bacteria</taxon>
        <taxon>Bacillati</taxon>
        <taxon>Actinomycetota</taxon>
        <taxon>Actinomycetes</taxon>
        <taxon>Micrococcales</taxon>
        <taxon>Microbacteriaceae</taxon>
        <taxon>Microbacterium</taxon>
    </lineage>
</organism>
<feature type="transmembrane region" description="Helical" evidence="7">
    <location>
        <begin position="130"/>
        <end position="156"/>
    </location>
</feature>
<evidence type="ECO:0000256" key="3">
    <source>
        <dbReference type="ARBA" id="ARBA00022475"/>
    </source>
</evidence>
<comment type="subcellular location">
    <subcellularLocation>
        <location evidence="1 7">Cell membrane</location>
        <topology evidence="1 7">Multi-pass membrane protein</topology>
    </subcellularLocation>
</comment>
<dbReference type="Pfam" id="PF00528">
    <property type="entry name" value="BPD_transp_1"/>
    <property type="match status" value="1"/>
</dbReference>
<accession>A0A916Y3P8</accession>
<dbReference type="PANTHER" id="PTHR43163">
    <property type="entry name" value="DIPEPTIDE TRANSPORT SYSTEM PERMEASE PROTEIN DPPB-RELATED"/>
    <property type="match status" value="1"/>
</dbReference>
<dbReference type="PANTHER" id="PTHR43163:SF6">
    <property type="entry name" value="DIPEPTIDE TRANSPORT SYSTEM PERMEASE PROTEIN DPPB-RELATED"/>
    <property type="match status" value="1"/>
</dbReference>
<gene>
    <name evidence="9" type="ORF">GCM10010915_07400</name>
</gene>
<dbReference type="InterPro" id="IPR045621">
    <property type="entry name" value="BPD_transp_1_N"/>
</dbReference>
<reference evidence="9" key="2">
    <citation type="submission" date="2020-09" db="EMBL/GenBank/DDBJ databases">
        <authorList>
            <person name="Sun Q."/>
            <person name="Zhou Y."/>
        </authorList>
    </citation>
    <scope>NUCLEOTIDE SEQUENCE</scope>
    <source>
        <strain evidence="9">CGMCC 1.15152</strain>
    </source>
</reference>
<keyword evidence="5 7" id="KW-1133">Transmembrane helix</keyword>
<dbReference type="InterPro" id="IPR000515">
    <property type="entry name" value="MetI-like"/>
</dbReference>
<comment type="similarity">
    <text evidence="7">Belongs to the binding-protein-dependent transport system permease family.</text>
</comment>
<keyword evidence="4 7" id="KW-0812">Transmembrane</keyword>
<evidence type="ECO:0000256" key="7">
    <source>
        <dbReference type="RuleBase" id="RU363032"/>
    </source>
</evidence>
<evidence type="ECO:0000256" key="5">
    <source>
        <dbReference type="ARBA" id="ARBA00022989"/>
    </source>
</evidence>
<dbReference type="SUPFAM" id="SSF161098">
    <property type="entry name" value="MetI-like"/>
    <property type="match status" value="1"/>
</dbReference>
<evidence type="ECO:0000256" key="2">
    <source>
        <dbReference type="ARBA" id="ARBA00022448"/>
    </source>
</evidence>
<dbReference type="AlphaFoldDB" id="A0A916Y3P8"/>
<evidence type="ECO:0000256" key="4">
    <source>
        <dbReference type="ARBA" id="ARBA00022692"/>
    </source>
</evidence>
<evidence type="ECO:0000313" key="9">
    <source>
        <dbReference type="EMBL" id="GGD29702.1"/>
    </source>
</evidence>
<dbReference type="CDD" id="cd06261">
    <property type="entry name" value="TM_PBP2"/>
    <property type="match status" value="1"/>
</dbReference>
<keyword evidence="6 7" id="KW-0472">Membrane</keyword>
<proteinExistence type="inferred from homology"/>
<dbReference type="Pfam" id="PF19300">
    <property type="entry name" value="BPD_transp_1_N"/>
    <property type="match status" value="1"/>
</dbReference>
<feature type="domain" description="ABC transmembrane type-1" evidence="8">
    <location>
        <begin position="95"/>
        <end position="299"/>
    </location>
</feature>
<sequence>MLTFLAKRVASGLVLVVLIPSLAFILMRAGSADVARQILGQTATVEQVAAKTADLGLDRPLIEQYLTWAGAALRGDLGVSWFTNESVAHAMATRVPATLSLVIVTTIVAAVVAVALGLAAAYFRGWLDKVLQVLSVAGFALPGFWLALMLVIWLAINVPIFPATGYVPIGEDLGGWVRSIVLPVTALAVGAVTATAQQVRGAVMDVLQQDWVRTLRARGISTTSLVFKHVLRSAGVTGLTVLGLQFIGLLGGAVFVERIFAIPGMGQVLVSSTAQGDLPLVLGVVLVTTLIVVIVNIVIDLGVGFFNPKARLS</sequence>
<protein>
    <submittedName>
        <fullName evidence="9">ABC transporter permease</fullName>
    </submittedName>
</protein>
<dbReference type="PROSITE" id="PS50928">
    <property type="entry name" value="ABC_TM1"/>
    <property type="match status" value="1"/>
</dbReference>
<dbReference type="EMBL" id="BMHO01000001">
    <property type="protein sequence ID" value="GGD29702.1"/>
    <property type="molecule type" value="Genomic_DNA"/>
</dbReference>
<feature type="transmembrane region" description="Helical" evidence="7">
    <location>
        <begin position="280"/>
        <end position="306"/>
    </location>
</feature>
<evidence type="ECO:0000256" key="6">
    <source>
        <dbReference type="ARBA" id="ARBA00023136"/>
    </source>
</evidence>
<evidence type="ECO:0000256" key="1">
    <source>
        <dbReference type="ARBA" id="ARBA00004651"/>
    </source>
</evidence>
<feature type="transmembrane region" description="Helical" evidence="7">
    <location>
        <begin position="176"/>
        <end position="196"/>
    </location>
</feature>
<dbReference type="Proteomes" id="UP000633205">
    <property type="component" value="Unassembled WGS sequence"/>
</dbReference>
<dbReference type="InterPro" id="IPR035906">
    <property type="entry name" value="MetI-like_sf"/>
</dbReference>
<reference evidence="9" key="1">
    <citation type="journal article" date="2014" name="Int. J. Syst. Evol. Microbiol.">
        <title>Complete genome sequence of Corynebacterium casei LMG S-19264T (=DSM 44701T), isolated from a smear-ripened cheese.</title>
        <authorList>
            <consortium name="US DOE Joint Genome Institute (JGI-PGF)"/>
            <person name="Walter F."/>
            <person name="Albersmeier A."/>
            <person name="Kalinowski J."/>
            <person name="Ruckert C."/>
        </authorList>
    </citation>
    <scope>NUCLEOTIDE SEQUENCE</scope>
    <source>
        <strain evidence="9">CGMCC 1.15152</strain>
    </source>
</reference>
<evidence type="ECO:0000259" key="8">
    <source>
        <dbReference type="PROSITE" id="PS50928"/>
    </source>
</evidence>
<keyword evidence="3" id="KW-1003">Cell membrane</keyword>
<evidence type="ECO:0000313" key="10">
    <source>
        <dbReference type="Proteomes" id="UP000633205"/>
    </source>
</evidence>
<feature type="transmembrane region" description="Helical" evidence="7">
    <location>
        <begin position="99"/>
        <end position="123"/>
    </location>
</feature>
<name>A0A916Y3P8_9MICO</name>
<dbReference type="GO" id="GO:0005886">
    <property type="term" value="C:plasma membrane"/>
    <property type="evidence" value="ECO:0007669"/>
    <property type="project" value="UniProtKB-SubCell"/>
</dbReference>